<sequence>MLRLQCFLIVMFLGCFMCEQTFQVCHETVSDGEYVISKPPLCKRPEPENVTSCKAKVYHPSTDFIKVKVFMCQVMIEKYTSVSYFFGAKTHEVTTIAGGAPLASVCEQWSRTHKTSSMGDLVPLTKSSWSTRNKLEIKYHWPTSAQGSVRNAILTESVVLYDHINKVMKSALGILSNCNIHRGACTVGTRSYVWSVPDRIDCPVTTPLGTHELLIHFEKGLSTPYRMEIRDLGMSIHHSVQCSSNVGDCYGDIPFCAPGGLILVPENCSALRTPFAARHPPPDVNDSIASSNPLGLFLTELSDTVSEGFVNVTADIHYLECQLTSLLTTIYSLLARQYPGETLSQLLGIPKAAITIGDVVTAITCEPVSGTVIRDLRHGNLFATRPLIQFKDPNGNHSITGQYYRDGYVYKNIKFLENYVPGRIMSFKVGDVYYTYENYTLAHVNSKVHYLTPQLAPVHYTPHTVDYQSIMNEFPRPSTGLDDMTSILMALSQARLTHDKLYHYINSNLKSNVDADMDFVAQTAENVVTNVFIAAISNITSPFIGGIMVVFFFLALIWGGILTFWALKHYLPIAIQIARGKIEAYRKNDKVDEPKPDNGEEVGFIPTTNVHNVNQIYPNLD</sequence>
<evidence type="ECO:0000256" key="1">
    <source>
        <dbReference type="SAM" id="Phobius"/>
    </source>
</evidence>
<evidence type="ECO:0000256" key="2">
    <source>
        <dbReference type="SAM" id="SignalP"/>
    </source>
</evidence>
<dbReference type="PROSITE" id="PS51257">
    <property type="entry name" value="PROKAR_LIPOPROTEIN"/>
    <property type="match status" value="1"/>
</dbReference>
<reference evidence="3" key="1">
    <citation type="submission" date="2020-04" db="EMBL/GenBank/DDBJ databases">
        <authorList>
            <person name="Neveu A P."/>
        </authorList>
    </citation>
    <scope>NUCLEOTIDE SEQUENCE</scope>
    <source>
        <tissue evidence="3">Whole embryo</tissue>
    </source>
</reference>
<feature type="chain" id="PRO_5026140890" evidence="2">
    <location>
        <begin position="19"/>
        <end position="621"/>
    </location>
</feature>
<feature type="transmembrane region" description="Helical" evidence="1">
    <location>
        <begin position="543"/>
        <end position="567"/>
    </location>
</feature>
<feature type="signal peptide" evidence="2">
    <location>
        <begin position="1"/>
        <end position="18"/>
    </location>
</feature>
<proteinExistence type="evidence at transcript level"/>
<organism evidence="3">
    <name type="scientific">Phallusia mammillata</name>
    <dbReference type="NCBI Taxonomy" id="59560"/>
    <lineage>
        <taxon>Eukaryota</taxon>
        <taxon>Metazoa</taxon>
        <taxon>Chordata</taxon>
        <taxon>Tunicata</taxon>
        <taxon>Ascidiacea</taxon>
        <taxon>Phlebobranchia</taxon>
        <taxon>Ascidiidae</taxon>
        <taxon>Phallusia</taxon>
    </lineage>
</organism>
<gene>
    <name evidence="3" type="primary">LOC108950678-004</name>
</gene>
<accession>A0A6F9DIM7</accession>
<dbReference type="SUPFAM" id="SSF161008">
    <property type="entry name" value="Viral glycoprotein ectodomain-like"/>
    <property type="match status" value="1"/>
</dbReference>
<keyword evidence="1" id="KW-0812">Transmembrane</keyword>
<dbReference type="EMBL" id="LR787462">
    <property type="protein sequence ID" value="CAB3263324.1"/>
    <property type="molecule type" value="mRNA"/>
</dbReference>
<keyword evidence="2" id="KW-0732">Signal</keyword>
<keyword evidence="1" id="KW-1133">Transmembrane helix</keyword>
<keyword evidence="1" id="KW-0472">Membrane</keyword>
<dbReference type="AlphaFoldDB" id="A0A6F9DIM7"/>
<protein>
    <submittedName>
        <fullName evidence="3">Uncharacterized protein LOC108950678</fullName>
    </submittedName>
</protein>
<evidence type="ECO:0000313" key="3">
    <source>
        <dbReference type="EMBL" id="CAB3263324.1"/>
    </source>
</evidence>
<name>A0A6F9DIM7_9ASCI</name>